<dbReference type="EMBL" id="AYZQ01000002">
    <property type="protein sequence ID" value="KRM71953.1"/>
    <property type="molecule type" value="Genomic_DNA"/>
</dbReference>
<sequence>MEDAIVIYTSKTGFTQQYALWIARALHCEILDSKFVTAEDLNNRRIVIYGGHVVSGHVTGLQRFYRRYQASCAGRVLVFGTGLLKETSMNLDKVAAKTKALLTTNEPFYYFQGSVTTDAVPLWRRVQLAYLNRKYHNELACSEAERITPLVRHVQQQI</sequence>
<dbReference type="SUPFAM" id="SSF52218">
    <property type="entry name" value="Flavoproteins"/>
    <property type="match status" value="1"/>
</dbReference>
<gene>
    <name evidence="2" type="ORF">FC34_GL000933</name>
</gene>
<evidence type="ECO:0000313" key="2">
    <source>
        <dbReference type="EMBL" id="KRM71953.1"/>
    </source>
</evidence>
<accession>A0A0R2AWX1</accession>
<comment type="caution">
    <text evidence="2">The sequence shown here is derived from an EMBL/GenBank/DDBJ whole genome shotgun (WGS) entry which is preliminary data.</text>
</comment>
<proteinExistence type="predicted"/>
<dbReference type="InterPro" id="IPR026816">
    <property type="entry name" value="Flavodoxin_dom"/>
</dbReference>
<evidence type="ECO:0000313" key="3">
    <source>
        <dbReference type="Proteomes" id="UP000051672"/>
    </source>
</evidence>
<protein>
    <recommendedName>
        <fullName evidence="1">Flavodoxin domain-containing protein</fullName>
    </recommendedName>
</protein>
<evidence type="ECO:0000259" key="1">
    <source>
        <dbReference type="Pfam" id="PF12724"/>
    </source>
</evidence>
<dbReference type="STRING" id="1423727.FC34_GL000933"/>
<dbReference type="Gene3D" id="3.40.50.360">
    <property type="match status" value="1"/>
</dbReference>
<organism evidence="2 3">
    <name type="scientific">Lacticaseibacillus brantae DSM 23927</name>
    <dbReference type="NCBI Taxonomy" id="1423727"/>
    <lineage>
        <taxon>Bacteria</taxon>
        <taxon>Bacillati</taxon>
        <taxon>Bacillota</taxon>
        <taxon>Bacilli</taxon>
        <taxon>Lactobacillales</taxon>
        <taxon>Lactobacillaceae</taxon>
        <taxon>Lacticaseibacillus</taxon>
    </lineage>
</organism>
<dbReference type="OrthoDB" id="2146857at2"/>
<dbReference type="AlphaFoldDB" id="A0A0R2AWX1"/>
<feature type="domain" description="Flavodoxin" evidence="1">
    <location>
        <begin position="5"/>
        <end position="132"/>
    </location>
</feature>
<dbReference type="InterPro" id="IPR029039">
    <property type="entry name" value="Flavoprotein-like_sf"/>
</dbReference>
<name>A0A0R2AWX1_9LACO</name>
<dbReference type="Pfam" id="PF12724">
    <property type="entry name" value="Flavodoxin_5"/>
    <property type="match status" value="1"/>
</dbReference>
<reference evidence="2 3" key="1">
    <citation type="journal article" date="2015" name="Genome Announc.">
        <title>Expanding the biotechnology potential of lactobacilli through comparative genomics of 213 strains and associated genera.</title>
        <authorList>
            <person name="Sun Z."/>
            <person name="Harris H.M."/>
            <person name="McCann A."/>
            <person name="Guo C."/>
            <person name="Argimon S."/>
            <person name="Zhang W."/>
            <person name="Yang X."/>
            <person name="Jeffery I.B."/>
            <person name="Cooney J.C."/>
            <person name="Kagawa T.F."/>
            <person name="Liu W."/>
            <person name="Song Y."/>
            <person name="Salvetti E."/>
            <person name="Wrobel A."/>
            <person name="Rasinkangas P."/>
            <person name="Parkhill J."/>
            <person name="Rea M.C."/>
            <person name="O'Sullivan O."/>
            <person name="Ritari J."/>
            <person name="Douillard F.P."/>
            <person name="Paul Ross R."/>
            <person name="Yang R."/>
            <person name="Briner A.E."/>
            <person name="Felis G.E."/>
            <person name="de Vos W.M."/>
            <person name="Barrangou R."/>
            <person name="Klaenhammer T.R."/>
            <person name="Caufield P.W."/>
            <person name="Cui Y."/>
            <person name="Zhang H."/>
            <person name="O'Toole P.W."/>
        </authorList>
    </citation>
    <scope>NUCLEOTIDE SEQUENCE [LARGE SCALE GENOMIC DNA]</scope>
    <source>
        <strain evidence="2 3">DSM 23927</strain>
    </source>
</reference>
<keyword evidence="3" id="KW-1185">Reference proteome</keyword>
<dbReference type="Proteomes" id="UP000051672">
    <property type="component" value="Unassembled WGS sequence"/>
</dbReference>
<dbReference type="PATRIC" id="fig|1423727.3.peg.939"/>
<dbReference type="RefSeq" id="WP_057894228.1">
    <property type="nucleotide sequence ID" value="NZ_AYZQ01000002.1"/>
</dbReference>